<dbReference type="PATRIC" id="fig|1379739.3.peg.3452"/>
<proteinExistence type="predicted"/>
<dbReference type="InterPro" id="IPR029432">
    <property type="entry name" value="Gp28/Gp37-like_dom"/>
</dbReference>
<dbReference type="EMBL" id="JXSU01000007">
    <property type="protein sequence ID" value="KIS24875.1"/>
    <property type="molecule type" value="Genomic_DNA"/>
</dbReference>
<dbReference type="OrthoDB" id="9255846at2"/>
<evidence type="ECO:0000313" key="2">
    <source>
        <dbReference type="EMBL" id="KIS24875.1"/>
    </source>
</evidence>
<sequence length="385" mass="45059">MELYIFNRDLELIGILDTFTSLRWIRRYFKSGEFELHCALDCSTLELLKRDNVVYKKNDVEAGYIETRQLKIGEDGQEYLEIKGKFLTNYLDRRISWDRVNFSGKTENLMRELVYCNAINPTNLDRKIPNLILGDLKGFNEDIKYTNSFGNIIEQLENISNTNNLGYRNILDIKNRKILFDVYKGVDRSINNGSIAPCIFSRDFENILEQEYMDSLNNYRNTTLIAGAGEGKDRKITYIENGKGLDRYELYVDARDITDKEEKKKMVVDYDEEGNVTGEHEETEEVEITWERYKPLLLQRGKEKLEECKEIQTFDSKINVLGNNKYKVDYDLGDIVTIVDKKWGIRIDTRVTEIEEVYEEKGLEVNVVFGNNIPTIIDKIKQVVR</sequence>
<dbReference type="RefSeq" id="WP_043032322.1">
    <property type="nucleotide sequence ID" value="NZ_JXSU01000007.1"/>
</dbReference>
<organism evidence="2 3">
    <name type="scientific">Clostridium botulinum B2 450</name>
    <dbReference type="NCBI Taxonomy" id="1379739"/>
    <lineage>
        <taxon>Bacteria</taxon>
        <taxon>Bacillati</taxon>
        <taxon>Bacillota</taxon>
        <taxon>Clostridia</taxon>
        <taxon>Eubacteriales</taxon>
        <taxon>Clostridiaceae</taxon>
        <taxon>Clostridium</taxon>
    </lineage>
</organism>
<evidence type="ECO:0000313" key="3">
    <source>
        <dbReference type="Proteomes" id="UP000032250"/>
    </source>
</evidence>
<evidence type="ECO:0000259" key="1">
    <source>
        <dbReference type="Pfam" id="PF14594"/>
    </source>
</evidence>
<gene>
    <name evidence="2" type="ORF">N495_15290</name>
</gene>
<comment type="caution">
    <text evidence="2">The sequence shown here is derived from an EMBL/GenBank/DDBJ whole genome shotgun (WGS) entry which is preliminary data.</text>
</comment>
<name>A0A0D1BWX2_CLOBO</name>
<protein>
    <recommendedName>
        <fullName evidence="1">Gp28/Gp37-like domain-containing protein</fullName>
    </recommendedName>
</protein>
<accession>A0A0D1BWX2</accession>
<feature type="domain" description="Gp28/Gp37-like" evidence="1">
    <location>
        <begin position="2"/>
        <end position="371"/>
    </location>
</feature>
<dbReference type="HOGENOM" id="CLU_049006_1_0_9"/>
<dbReference type="Pfam" id="PF14594">
    <property type="entry name" value="Sipho_Gp37"/>
    <property type="match status" value="1"/>
</dbReference>
<reference evidence="2 3" key="1">
    <citation type="submission" date="2014-06" db="EMBL/GenBank/DDBJ databases">
        <title>Genome characterization of distinct group I Clostridium botulinum lineages.</title>
        <authorList>
            <person name="Giordani F."/>
            <person name="Anselmo A."/>
            <person name="Fillo S."/>
            <person name="Palozzi A.M."/>
            <person name="Fortunato A."/>
            <person name="Gentile B."/>
            <person name="Ciammaruconi A."/>
            <person name="Anniballi F."/>
            <person name="De Medici D."/>
            <person name="Lista F."/>
        </authorList>
    </citation>
    <scope>NUCLEOTIDE SEQUENCE [LARGE SCALE GENOMIC DNA]</scope>
    <source>
        <strain evidence="2 3">B2 450</strain>
    </source>
</reference>
<dbReference type="AlphaFoldDB" id="A0A0D1BWX2"/>
<dbReference type="Proteomes" id="UP000032250">
    <property type="component" value="Unassembled WGS sequence"/>
</dbReference>